<accession>A0A432YQM7</accession>
<comment type="caution">
    <text evidence="2">The sequence shown here is derived from an EMBL/GenBank/DDBJ whole genome shotgun (WGS) entry which is preliminary data.</text>
</comment>
<dbReference type="EMBL" id="PIPY01000001">
    <property type="protein sequence ID" value="RUO63650.1"/>
    <property type="molecule type" value="Genomic_DNA"/>
</dbReference>
<evidence type="ECO:0000313" key="3">
    <source>
        <dbReference type="Proteomes" id="UP000288259"/>
    </source>
</evidence>
<evidence type="ECO:0000256" key="1">
    <source>
        <dbReference type="SAM" id="Phobius"/>
    </source>
</evidence>
<evidence type="ECO:0000313" key="2">
    <source>
        <dbReference type="EMBL" id="RUO63650.1"/>
    </source>
</evidence>
<dbReference type="InterPro" id="IPR036890">
    <property type="entry name" value="HATPase_C_sf"/>
</dbReference>
<dbReference type="Proteomes" id="UP000288259">
    <property type="component" value="Unassembled WGS sequence"/>
</dbReference>
<organism evidence="2 3">
    <name type="scientific">Pseudidiomarina insulisalsae</name>
    <dbReference type="NCBI Taxonomy" id="575789"/>
    <lineage>
        <taxon>Bacteria</taxon>
        <taxon>Pseudomonadati</taxon>
        <taxon>Pseudomonadota</taxon>
        <taxon>Gammaproteobacteria</taxon>
        <taxon>Alteromonadales</taxon>
        <taxon>Idiomarinaceae</taxon>
        <taxon>Pseudidiomarina</taxon>
    </lineage>
</organism>
<dbReference type="Gene3D" id="3.30.565.10">
    <property type="entry name" value="Histidine kinase-like ATPase, C-terminal domain"/>
    <property type="match status" value="1"/>
</dbReference>
<feature type="transmembrane region" description="Helical" evidence="1">
    <location>
        <begin position="219"/>
        <end position="239"/>
    </location>
</feature>
<dbReference type="AlphaFoldDB" id="A0A432YQM7"/>
<keyword evidence="1" id="KW-0812">Transmembrane</keyword>
<keyword evidence="1" id="KW-0472">Membrane</keyword>
<feature type="transmembrane region" description="Helical" evidence="1">
    <location>
        <begin position="246"/>
        <end position="266"/>
    </location>
</feature>
<reference evidence="3" key="1">
    <citation type="journal article" date="2018" name="Front. Microbiol.">
        <title>Genome-Based Analysis Reveals the Taxonomy and Diversity of the Family Idiomarinaceae.</title>
        <authorList>
            <person name="Liu Y."/>
            <person name="Lai Q."/>
            <person name="Shao Z."/>
        </authorList>
    </citation>
    <scope>NUCLEOTIDE SEQUENCE [LARGE SCALE GENOMIC DNA]</scope>
    <source>
        <strain evidence="3">CVS-6</strain>
    </source>
</reference>
<keyword evidence="1" id="KW-1133">Transmembrane helix</keyword>
<proteinExistence type="predicted"/>
<name>A0A432YQM7_9GAMM</name>
<protein>
    <recommendedName>
        <fullName evidence="4">Histidine kinase domain-containing protein</fullName>
    </recommendedName>
</protein>
<keyword evidence="3" id="KW-1185">Reference proteome</keyword>
<gene>
    <name evidence="2" type="ORF">CWI71_00875</name>
</gene>
<evidence type="ECO:0008006" key="4">
    <source>
        <dbReference type="Google" id="ProtNLM"/>
    </source>
</evidence>
<sequence length="859" mass="99070">MPLGIFNAKLTDTFLYVSRAPDFTPQTFTIKNTGTADLTDSEINALVRQLNAAGTREILILDSYFKGTTRAYDWPDNVHITSSRGQDFLSEYPDSLRLFELESSNGNYRSFSLEQRDQTVLSLLPKNVGNAENQGPYERYFNFAIRPNLLPNITAQQALDGDIIRSLVADKIVFIQVSPSKRYERFYVADSLDQDYLTYVEMQALALETVVHDLDLKTIPLPLTAAGLLCAYFAAFFLLQLFNTNGILLFEGSLLVVSLLLSYLLFVGFQLVFPFGEFFLTQLAALLQFLMSERRREAKILSSRTAKLQSRLNQRMLPGSFLQTEDPWKNLHVFIDQHLHMRRSILLDRVADDHRLVAIHSLNCTVDDIEERRRDYQRTPYSEAIRKQRPLRIENKHYFKDTTADEIEYIVPLMFAGDVLGFWALTVEPEESWNEAVFEQNLISFSRELSELLYHRSKFIEWNTRENRFLRKVVNLNYAVNEHRQLDSAIELLERRLGLLQNVFSRNSSALVLYNLFGQVLTSNRKMDAIANQLDLKFFTMSAHDLLVHLTGEKSAKIKKLMLQITLHHRTVEWRISSPKLESDYILRVLPIERQHERGDKTSPFLLAGILFEFVDVHSVQQIVEGKRELHRYYFDMLEADFKAIRKATKQLSEAPDQNKLEHIDTIHSILDKTAKLSGTVERMLDLHEHSNEVFPVNPVHLISTSLRKQSNAIEQKAIELNLNWPEIPALAMVAVEQLKQLVDAMLMLLVKDCESTDGEIAISMNSCSYDDQCRRVEIQFSNKGYGVPQERLDSLHQLSNVELFSERNELFTVLYLSRQITDWGAELTVETHLGEGFQLTLRLPTFEADIHESERPAQ</sequence>